<keyword evidence="4 7" id="KW-0479">Metal-binding</keyword>
<dbReference type="HAMAP" id="MF_01445">
    <property type="entry name" value="TsaD"/>
    <property type="match status" value="1"/>
</dbReference>
<name>A0AAN7CYR0_9PEZI</name>
<dbReference type="InterPro" id="IPR043129">
    <property type="entry name" value="ATPase_NBD"/>
</dbReference>
<proteinExistence type="inferred from homology"/>
<feature type="region of interest" description="Disordered" evidence="8">
    <location>
        <begin position="225"/>
        <end position="247"/>
    </location>
</feature>
<dbReference type="PRINTS" id="PR00789">
    <property type="entry name" value="OSIALOPTASE"/>
</dbReference>
<dbReference type="Gene3D" id="3.30.420.40">
    <property type="match status" value="2"/>
</dbReference>
<feature type="region of interest" description="Disordered" evidence="8">
    <location>
        <begin position="962"/>
        <end position="983"/>
    </location>
</feature>
<dbReference type="EMBL" id="MU857610">
    <property type="protein sequence ID" value="KAK4250828.1"/>
    <property type="molecule type" value="Genomic_DNA"/>
</dbReference>
<dbReference type="Pfam" id="PF00814">
    <property type="entry name" value="TsaD"/>
    <property type="match status" value="3"/>
</dbReference>
<dbReference type="GO" id="GO:0061711">
    <property type="term" value="F:tRNA N(6)-L-threonylcarbamoyladenine synthase activity"/>
    <property type="evidence" value="ECO:0007669"/>
    <property type="project" value="UniProtKB-EC"/>
</dbReference>
<comment type="caution">
    <text evidence="10">The sequence shown here is derived from an EMBL/GenBank/DDBJ whole genome shotgun (WGS) entry which is preliminary data.</text>
</comment>
<dbReference type="GO" id="GO:0046872">
    <property type="term" value="F:metal ion binding"/>
    <property type="evidence" value="ECO:0007669"/>
    <property type="project" value="UniProtKB-KW"/>
</dbReference>
<evidence type="ECO:0000256" key="4">
    <source>
        <dbReference type="ARBA" id="ARBA00022723"/>
    </source>
</evidence>
<feature type="region of interest" description="Disordered" evidence="8">
    <location>
        <begin position="819"/>
        <end position="866"/>
    </location>
</feature>
<feature type="compositionally biased region" description="Basic and acidic residues" evidence="8">
    <location>
        <begin position="370"/>
        <end position="388"/>
    </location>
</feature>
<evidence type="ECO:0000256" key="7">
    <source>
        <dbReference type="HAMAP-Rule" id="MF_03179"/>
    </source>
</evidence>
<evidence type="ECO:0000256" key="3">
    <source>
        <dbReference type="ARBA" id="ARBA00022694"/>
    </source>
</evidence>
<sequence>MSDLLAPQPGHSDRLSSVTKDDWEEWEDDEVITPMTTISPKTTRDGPLLDTAPEVTESFGVEAPRPIQRQASRHNSKLTVRHSVRGIARLTSRRRQKAQNEKLGIKVVTDMSKLRQQQHIAHQMRQNPENRESRTGKFVDAAALRALEGAPSDESIGTFAWLRRKGTKGKRVERLVAEASPQADLSPGARPIVIGFAMPSDSNVVISPQTAVVETPVEFPRYFKPTSASSPSQPVSAWSPDTEDGASPRIVERGFVPAVPSIPIQYRFADASPTAAGQRDTFPVATSTSNEFQDGATTTPVYIEDDDDDMGTPVTLFEEDGSPATTRQKSLRIIKVLQRSATVASSRSQGWWDQVTSPFGPPTPQTPGSSEHRAEESHSYWKSVDRKKPLSPLVPKPEAGSSSEPKSAPKIHHRPPEITVQDVSSPGPSSRTAPGSQQGQTEPEKPRGMVGEVRTPGELPPPYSPPKHHNARYRAVFPPGHPLNTLYPPSPGPVPPGLSQTMTSQGAIGLSDVPLTPPATHPHQQRLPDRPLGSFVPADHFTNVSGRGQRQKAERRRRRHEKEDAVAWKTGRMWHGRGCFPCCGCFGRPGREGRKRRRVCLGLCIAFLLLTALGVTLGVLLSRRAVTEASVPSRFLNLTDFPPIPTGISTVIGPESDSTTACVQPPTLWTCSLPKEQAESVAPFDASQPSFVIQIQFDNNTRKTWDVRGEPPHPTPTTLNTPLPSQSTNSTITTATPTASPRTPPVTGFTSLVRRFLEARDEASGSSLALRPDPPPPNFQEMFFLGNTTDGVVSDDKAGEPTPFYISILRSVNDTIGPNVLTRRADDDDDEDDSRPSFNDSISTGQGIINASDIAPPPALDRDGTGAPAVLLPFPTQQPLRLYDRGLPTERYGFYTYFNKTTYVKSIATLSGDGSDATPVPADLNGGCLKTEAKFLVTWLSVRYKVEIWTRMDGKTQLAGALGGEAASSTDTNNTDARTRPGSFPYPVTITLDTHGGERGHKFAFVRGVDDRQRIVLDDAKFVLNRMNTTGDLVNGAADFNPSFGGMDGGTGGCKCEYRNWQKRRKKRKKKPQPEPERIVTLAIETSCDDTCVAVLEKRPFSTELIFNAKLTSDNRKFGGVEPITAVESHSSQLAPLIQAAAEHLPKTELESGLPDFNPATGEIAGRRRRPDFITVTRGPGLTSALSVGLTAAKGLAAAWQVPLVAIHHMQAHALTPRLVNALTSEPPDRAARRKRARRLRMGLAYHEKREPDFPFLSLLVSGGHTQLLLSKSVTSHTMLAESLNVAIGDMLDKCARVILPADILAKTDNVMYGARLESFAFGPPPEKETVSLPKEDPYEVLYGYVYKPPLKRREEMQPYVSPTYGWTLTPPLSERRDMAFDFSGLGGQVQAIMKKNPDMDIDQRRELARETMRLAFEHLGTRILFALDAMRAKDRETNRQLQQEAAPVSSVPKTLVVAGGVAANRFLQHVLTRMLSARGYPPDQLAIVRPPPEFCTDNAAMVAWAGLEMWESGWYSDLNVLPQRRWPLDDGRGDEDGDKQGDNGEPRGGILALGGWLPRSQLEVVDDEKVAAEAHERALNALAKEIEAKAVGEEQDEEVIIGPGGKKTKKKKKPKAVTKPRDWTVDWEAEDWNDKWGVQPDPSEFEPQPELFDWAADWHDWNRKYARLDEIRAERRREEAYQEWLERRKSTEWVGKLKKRKAKELARARANRIRLRYQ</sequence>
<dbReference type="GO" id="GO:0072670">
    <property type="term" value="P:mitochondrial tRNA threonylcarbamoyladenosine modification"/>
    <property type="evidence" value="ECO:0007669"/>
    <property type="project" value="TreeGrafter"/>
</dbReference>
<feature type="region of interest" description="Disordered" evidence="8">
    <location>
        <begin position="345"/>
        <end position="471"/>
    </location>
</feature>
<reference evidence="10" key="1">
    <citation type="journal article" date="2023" name="Mol. Phylogenet. Evol.">
        <title>Genome-scale phylogeny and comparative genomics of the fungal order Sordariales.</title>
        <authorList>
            <person name="Hensen N."/>
            <person name="Bonometti L."/>
            <person name="Westerberg I."/>
            <person name="Brannstrom I.O."/>
            <person name="Guillou S."/>
            <person name="Cros-Aarteil S."/>
            <person name="Calhoun S."/>
            <person name="Haridas S."/>
            <person name="Kuo A."/>
            <person name="Mondo S."/>
            <person name="Pangilinan J."/>
            <person name="Riley R."/>
            <person name="LaButti K."/>
            <person name="Andreopoulos B."/>
            <person name="Lipzen A."/>
            <person name="Chen C."/>
            <person name="Yan M."/>
            <person name="Daum C."/>
            <person name="Ng V."/>
            <person name="Clum A."/>
            <person name="Steindorff A."/>
            <person name="Ohm R.A."/>
            <person name="Martin F."/>
            <person name="Silar P."/>
            <person name="Natvig D.O."/>
            <person name="Lalanne C."/>
            <person name="Gautier V."/>
            <person name="Ament-Velasquez S.L."/>
            <person name="Kruys A."/>
            <person name="Hutchinson M.I."/>
            <person name="Powell A.J."/>
            <person name="Barry K."/>
            <person name="Miller A.N."/>
            <person name="Grigoriev I.V."/>
            <person name="Debuchy R."/>
            <person name="Gladieux P."/>
            <person name="Hiltunen Thoren M."/>
            <person name="Johannesson H."/>
        </authorList>
    </citation>
    <scope>NUCLEOTIDE SEQUENCE</scope>
    <source>
        <strain evidence="10">CBS 359.72</strain>
    </source>
</reference>
<keyword evidence="2 7" id="KW-0808">Transferase</keyword>
<keyword evidence="3 7" id="KW-0819">tRNA processing</keyword>
<evidence type="ECO:0000256" key="1">
    <source>
        <dbReference type="ARBA" id="ARBA00012156"/>
    </source>
</evidence>
<dbReference type="SUPFAM" id="SSF53067">
    <property type="entry name" value="Actin-like ATPase domain"/>
    <property type="match status" value="2"/>
</dbReference>
<reference evidence="10" key="2">
    <citation type="submission" date="2023-05" db="EMBL/GenBank/DDBJ databases">
        <authorList>
            <consortium name="Lawrence Berkeley National Laboratory"/>
            <person name="Steindorff A."/>
            <person name="Hensen N."/>
            <person name="Bonometti L."/>
            <person name="Westerberg I."/>
            <person name="Brannstrom I.O."/>
            <person name="Guillou S."/>
            <person name="Cros-Aarteil S."/>
            <person name="Calhoun S."/>
            <person name="Haridas S."/>
            <person name="Kuo A."/>
            <person name="Mondo S."/>
            <person name="Pangilinan J."/>
            <person name="Riley R."/>
            <person name="Labutti K."/>
            <person name="Andreopoulos B."/>
            <person name="Lipzen A."/>
            <person name="Chen C."/>
            <person name="Yanf M."/>
            <person name="Daum C."/>
            <person name="Ng V."/>
            <person name="Clum A."/>
            <person name="Ohm R."/>
            <person name="Martin F."/>
            <person name="Silar P."/>
            <person name="Natvig D."/>
            <person name="Lalanne C."/>
            <person name="Gautier V."/>
            <person name="Ament-Velasquez S.L."/>
            <person name="Kruys A."/>
            <person name="Hutchinson M.I."/>
            <person name="Powell A.J."/>
            <person name="Barry K."/>
            <person name="Miller A.N."/>
            <person name="Grigoriev I.V."/>
            <person name="Debuchy R."/>
            <person name="Gladieux P."/>
            <person name="Thoren M.H."/>
            <person name="Johannesson H."/>
        </authorList>
    </citation>
    <scope>NUCLEOTIDE SEQUENCE</scope>
    <source>
        <strain evidence="10">CBS 359.72</strain>
    </source>
</reference>
<feature type="domain" description="Gcp-like" evidence="9">
    <location>
        <begin position="1246"/>
        <end position="1302"/>
    </location>
</feature>
<dbReference type="PANTHER" id="PTHR11735">
    <property type="entry name" value="TRNA N6-ADENOSINE THREONYLCARBAMOYLTRANSFERASE"/>
    <property type="match status" value="1"/>
</dbReference>
<keyword evidence="11" id="KW-1185">Reference proteome</keyword>
<dbReference type="PROSITE" id="PS01016">
    <property type="entry name" value="GLYCOPROTEASE"/>
    <property type="match status" value="1"/>
</dbReference>
<feature type="compositionally biased region" description="Polar residues" evidence="8">
    <location>
        <begin position="421"/>
        <end position="441"/>
    </location>
</feature>
<evidence type="ECO:0000256" key="8">
    <source>
        <dbReference type="SAM" id="MobiDB-lite"/>
    </source>
</evidence>
<feature type="region of interest" description="Disordered" evidence="8">
    <location>
        <begin position="1530"/>
        <end position="1550"/>
    </location>
</feature>
<organism evidence="10 11">
    <name type="scientific">Corynascus novoguineensis</name>
    <dbReference type="NCBI Taxonomy" id="1126955"/>
    <lineage>
        <taxon>Eukaryota</taxon>
        <taxon>Fungi</taxon>
        <taxon>Dikarya</taxon>
        <taxon>Ascomycota</taxon>
        <taxon>Pezizomycotina</taxon>
        <taxon>Sordariomycetes</taxon>
        <taxon>Sordariomycetidae</taxon>
        <taxon>Sordariales</taxon>
        <taxon>Chaetomiaceae</taxon>
        <taxon>Corynascus</taxon>
    </lineage>
</organism>
<dbReference type="InterPro" id="IPR017860">
    <property type="entry name" value="Peptidase_M22_CS"/>
</dbReference>
<dbReference type="EC" id="2.3.1.234" evidence="1"/>
<comment type="cofactor">
    <cofactor evidence="7">
        <name>a divalent metal cation</name>
        <dbReference type="ChEBI" id="CHEBI:60240"/>
    </cofactor>
    <text evidence="7">Binds 1 divalent metal cation per subunit.</text>
</comment>
<keyword evidence="7" id="KW-0496">Mitochondrion</keyword>
<feature type="region of interest" description="Disordered" evidence="8">
    <location>
        <begin position="508"/>
        <end position="563"/>
    </location>
</feature>
<feature type="compositionally biased region" description="Polar residues" evidence="8">
    <location>
        <begin position="226"/>
        <end position="236"/>
    </location>
</feature>
<feature type="domain" description="Gcp-like" evidence="9">
    <location>
        <begin position="1172"/>
        <end position="1223"/>
    </location>
</feature>
<evidence type="ECO:0000256" key="6">
    <source>
        <dbReference type="ARBA" id="ARBA00048117"/>
    </source>
</evidence>
<dbReference type="InterPro" id="IPR000905">
    <property type="entry name" value="Gcp-like_dom"/>
</dbReference>
<comment type="subcellular location">
    <subcellularLocation>
        <location evidence="7">Mitochondrion</location>
    </subcellularLocation>
</comment>
<evidence type="ECO:0000256" key="5">
    <source>
        <dbReference type="ARBA" id="ARBA00023315"/>
    </source>
</evidence>
<feature type="compositionally biased region" description="Polar residues" evidence="8">
    <location>
        <begin position="836"/>
        <end position="849"/>
    </location>
</feature>
<feature type="compositionally biased region" description="Low complexity" evidence="8">
    <location>
        <begin position="716"/>
        <end position="746"/>
    </location>
</feature>
<keyword evidence="5 7" id="KW-0012">Acyltransferase</keyword>
<feature type="compositionally biased region" description="Polar residues" evidence="8">
    <location>
        <begin position="345"/>
        <end position="357"/>
    </location>
</feature>
<feature type="region of interest" description="Disordered" evidence="8">
    <location>
        <begin position="708"/>
        <end position="746"/>
    </location>
</feature>
<accession>A0AAN7CYR0</accession>
<comment type="catalytic activity">
    <reaction evidence="6 7">
        <text>L-threonylcarbamoyladenylate + adenosine(37) in tRNA = N(6)-L-threonylcarbamoyladenosine(37) in tRNA + AMP + H(+)</text>
        <dbReference type="Rhea" id="RHEA:37059"/>
        <dbReference type="Rhea" id="RHEA-COMP:10162"/>
        <dbReference type="Rhea" id="RHEA-COMP:10163"/>
        <dbReference type="ChEBI" id="CHEBI:15378"/>
        <dbReference type="ChEBI" id="CHEBI:73682"/>
        <dbReference type="ChEBI" id="CHEBI:74411"/>
        <dbReference type="ChEBI" id="CHEBI:74418"/>
        <dbReference type="ChEBI" id="CHEBI:456215"/>
        <dbReference type="EC" id="2.3.1.234"/>
    </reaction>
</comment>
<comment type="subunit">
    <text evidence="7">Homodimer.</text>
</comment>
<evidence type="ECO:0000313" key="11">
    <source>
        <dbReference type="Proteomes" id="UP001303647"/>
    </source>
</evidence>
<protein>
    <recommendedName>
        <fullName evidence="1">N(6)-L-threonylcarbamoyladenine synthase</fullName>
        <ecNumber evidence="1">2.3.1.234</ecNumber>
    </recommendedName>
</protein>
<evidence type="ECO:0000256" key="2">
    <source>
        <dbReference type="ARBA" id="ARBA00022679"/>
    </source>
</evidence>
<gene>
    <name evidence="10" type="ORF">C7999DRAFT_11418</name>
</gene>
<feature type="domain" description="Gcp-like" evidence="9">
    <location>
        <begin position="1379"/>
        <end position="1505"/>
    </location>
</feature>
<comment type="function">
    <text evidence="7">Required for the formation of a threonylcarbamoyl group on adenosine at position 37 (t(6)A37) in mitochondrial tRNAs that read codons beginning with adenine. Probably involved in the transfer of the threonylcarbamoyl moiety of threonylcarbamoyl-AMP (TC-AMP) to the N6 group of A37. Involved in mitochondrial genome maintenance.</text>
</comment>
<evidence type="ECO:0000313" key="10">
    <source>
        <dbReference type="EMBL" id="KAK4250828.1"/>
    </source>
</evidence>
<feature type="compositionally biased region" description="Basic residues" evidence="8">
    <location>
        <begin position="549"/>
        <end position="560"/>
    </location>
</feature>
<dbReference type="InterPro" id="IPR017861">
    <property type="entry name" value="KAE1/TsaD"/>
</dbReference>
<dbReference type="InterPro" id="IPR022450">
    <property type="entry name" value="TsaD"/>
</dbReference>
<evidence type="ECO:0000259" key="9">
    <source>
        <dbReference type="Pfam" id="PF00814"/>
    </source>
</evidence>
<dbReference type="Proteomes" id="UP001303647">
    <property type="component" value="Unassembled WGS sequence"/>
</dbReference>
<dbReference type="GO" id="GO:0005739">
    <property type="term" value="C:mitochondrion"/>
    <property type="evidence" value="ECO:0007669"/>
    <property type="project" value="UniProtKB-SubCell"/>
</dbReference>
<comment type="similarity">
    <text evidence="7">Belongs to the KAE1 / TsaD family.</text>
</comment>
<feature type="region of interest" description="Disordered" evidence="8">
    <location>
        <begin position="1"/>
        <end position="22"/>
    </location>
</feature>
<dbReference type="PANTHER" id="PTHR11735:SF6">
    <property type="entry name" value="TRNA N6-ADENOSINE THREONYLCARBAMOYLTRANSFERASE, MITOCHONDRIAL"/>
    <property type="match status" value="1"/>
</dbReference>